<evidence type="ECO:0000256" key="2">
    <source>
        <dbReference type="PROSITE-ProRule" id="PRU00124"/>
    </source>
</evidence>
<protein>
    <recommendedName>
        <fullName evidence="7">Secreted protein</fullName>
    </recommendedName>
</protein>
<accession>A0A8S2V235</accession>
<evidence type="ECO:0000256" key="3">
    <source>
        <dbReference type="SAM" id="SignalP"/>
    </source>
</evidence>
<evidence type="ECO:0008006" key="7">
    <source>
        <dbReference type="Google" id="ProtNLM"/>
    </source>
</evidence>
<evidence type="ECO:0000313" key="6">
    <source>
        <dbReference type="Proteomes" id="UP000682733"/>
    </source>
</evidence>
<organism evidence="5 6">
    <name type="scientific">Didymodactylos carnosus</name>
    <dbReference type="NCBI Taxonomy" id="1234261"/>
    <lineage>
        <taxon>Eukaryota</taxon>
        <taxon>Metazoa</taxon>
        <taxon>Spiralia</taxon>
        <taxon>Gnathifera</taxon>
        <taxon>Rotifera</taxon>
        <taxon>Eurotatoria</taxon>
        <taxon>Bdelloidea</taxon>
        <taxon>Philodinida</taxon>
        <taxon>Philodinidae</taxon>
        <taxon>Didymodactylos</taxon>
    </lineage>
</organism>
<dbReference type="AlphaFoldDB" id="A0A8S2V235"/>
<dbReference type="CDD" id="cd00112">
    <property type="entry name" value="LDLa"/>
    <property type="match status" value="1"/>
</dbReference>
<dbReference type="InterPro" id="IPR036055">
    <property type="entry name" value="LDL_receptor-like_sf"/>
</dbReference>
<dbReference type="EMBL" id="CAJNOK010043383">
    <property type="protein sequence ID" value="CAF1569149.1"/>
    <property type="molecule type" value="Genomic_DNA"/>
</dbReference>
<proteinExistence type="predicted"/>
<sequence length="156" mass="17820">MVVRDNVCKTEMKIVKRLLLSFLSSSAYALENNQCSEEEYRCQNGQCIPKEFRNDMFLNPDCQDGTDEGYRFYQTKCSKDPAFRCEERSCEIRIDCGKTPRKKRQPGADGFCDECLSSVLDSKVQLSMTTLTASQHPTMISTDTKDNDTIGYYPDT</sequence>
<reference evidence="5" key="1">
    <citation type="submission" date="2021-02" db="EMBL/GenBank/DDBJ databases">
        <authorList>
            <person name="Nowell W R."/>
        </authorList>
    </citation>
    <scope>NUCLEOTIDE SEQUENCE</scope>
</reference>
<feature type="signal peptide" evidence="3">
    <location>
        <begin position="1"/>
        <end position="29"/>
    </location>
</feature>
<feature type="chain" id="PRO_5036273846" description="Secreted protein" evidence="3">
    <location>
        <begin position="30"/>
        <end position="156"/>
    </location>
</feature>
<dbReference type="Gene3D" id="4.10.400.10">
    <property type="entry name" value="Low-density Lipoprotein Receptor"/>
    <property type="match status" value="1"/>
</dbReference>
<comment type="caution">
    <text evidence="5">The sequence shown here is derived from an EMBL/GenBank/DDBJ whole genome shotgun (WGS) entry which is preliminary data.</text>
</comment>
<keyword evidence="3" id="KW-0732">Signal</keyword>
<gene>
    <name evidence="4" type="ORF">OVA965_LOCUS40254</name>
    <name evidence="5" type="ORF">TMI583_LOCUS41660</name>
</gene>
<name>A0A8S2V235_9BILA</name>
<evidence type="ECO:0000256" key="1">
    <source>
        <dbReference type="ARBA" id="ARBA00023157"/>
    </source>
</evidence>
<comment type="caution">
    <text evidence="2">Lacks conserved residue(s) required for the propagation of feature annotation.</text>
</comment>
<evidence type="ECO:0000313" key="4">
    <source>
        <dbReference type="EMBL" id="CAF1569149.1"/>
    </source>
</evidence>
<dbReference type="InterPro" id="IPR002172">
    <property type="entry name" value="LDrepeatLR_classA_rpt"/>
</dbReference>
<dbReference type="SUPFAM" id="SSF57424">
    <property type="entry name" value="LDL receptor-like module"/>
    <property type="match status" value="1"/>
</dbReference>
<feature type="disulfide bond" evidence="2">
    <location>
        <begin position="35"/>
        <end position="47"/>
    </location>
</feature>
<dbReference type="Proteomes" id="UP000682733">
    <property type="component" value="Unassembled WGS sequence"/>
</dbReference>
<feature type="non-terminal residue" evidence="5">
    <location>
        <position position="1"/>
    </location>
</feature>
<dbReference type="Pfam" id="PF00057">
    <property type="entry name" value="Ldl_recept_a"/>
    <property type="match status" value="1"/>
</dbReference>
<dbReference type="PROSITE" id="PS50068">
    <property type="entry name" value="LDLRA_2"/>
    <property type="match status" value="1"/>
</dbReference>
<dbReference type="Proteomes" id="UP000677228">
    <property type="component" value="Unassembled WGS sequence"/>
</dbReference>
<dbReference type="EMBL" id="CAJOBA010066135">
    <property type="protein sequence ID" value="CAF4362945.1"/>
    <property type="molecule type" value="Genomic_DNA"/>
</dbReference>
<keyword evidence="1 2" id="KW-1015">Disulfide bond</keyword>
<evidence type="ECO:0000313" key="5">
    <source>
        <dbReference type="EMBL" id="CAF4362945.1"/>
    </source>
</evidence>
<dbReference type="SMART" id="SM00192">
    <property type="entry name" value="LDLa"/>
    <property type="match status" value="1"/>
</dbReference>